<feature type="transmembrane region" description="Helical" evidence="1">
    <location>
        <begin position="16"/>
        <end position="40"/>
    </location>
</feature>
<feature type="transmembrane region" description="Helical" evidence="1">
    <location>
        <begin position="272"/>
        <end position="291"/>
    </location>
</feature>
<dbReference type="GO" id="GO:0004175">
    <property type="term" value="F:endopeptidase activity"/>
    <property type="evidence" value="ECO:0007669"/>
    <property type="project" value="UniProtKB-ARBA"/>
</dbReference>
<protein>
    <submittedName>
        <fullName evidence="3">CPBP family intramembrane metalloprotease</fullName>
    </submittedName>
</protein>
<keyword evidence="3" id="KW-0378">Hydrolase</keyword>
<feature type="domain" description="CAAX prenyl protease 2/Lysostaphin resistance protein A-like" evidence="2">
    <location>
        <begin position="161"/>
        <end position="249"/>
    </location>
</feature>
<keyword evidence="1" id="KW-0812">Transmembrane</keyword>
<dbReference type="GO" id="GO:0080120">
    <property type="term" value="P:CAAX-box protein maturation"/>
    <property type="evidence" value="ECO:0007669"/>
    <property type="project" value="UniProtKB-ARBA"/>
</dbReference>
<keyword evidence="3" id="KW-0645">Protease</keyword>
<dbReference type="GO" id="GO:0008237">
    <property type="term" value="F:metallopeptidase activity"/>
    <property type="evidence" value="ECO:0007669"/>
    <property type="project" value="UniProtKB-KW"/>
</dbReference>
<dbReference type="PANTHER" id="PTHR43592:SF15">
    <property type="entry name" value="CAAX AMINO TERMINAL PROTEASE FAMILY PROTEIN"/>
    <property type="match status" value="1"/>
</dbReference>
<dbReference type="EMBL" id="CP046566">
    <property type="protein sequence ID" value="QGW26802.1"/>
    <property type="molecule type" value="Genomic_DNA"/>
</dbReference>
<feature type="transmembrane region" description="Helical" evidence="1">
    <location>
        <begin position="195"/>
        <end position="216"/>
    </location>
</feature>
<keyword evidence="1" id="KW-0472">Membrane</keyword>
<name>A0A6I6GIT6_9BACT</name>
<dbReference type="RefSeq" id="WP_157475931.1">
    <property type="nucleotide sequence ID" value="NZ_CP046566.1"/>
</dbReference>
<keyword evidence="4" id="KW-1185">Reference proteome</keyword>
<accession>A0A6I6GIT6</accession>
<sequence>MNNPLLNKGYSHVGQLGILLGLIGVGLVAGSFVSMGIWTGMTGQSMETMLTDMQQPRFANAAKVVQLMGTLFGFFLPAVGYAFICFRNGWDALGFANNWNWKLMGLSLLLILCSGPLIDTLTNINKAIPISKAMRTYFDTMEQNYEKQVKAIADIRNGGQLLMSLLMLALLPAVFEEVLFRGGLQSLLLRWWKQPWVAIVVASIVFSAIHGSWYGFLPRIVLGMLLGGIFYYTRNIWYAILVHFVNNAMVTLYMYYLHAQQKPVTLANESSLPLWAGGISLVMVVAVFFAMKKTQEGIVPQEVFYDRFNPFDERNNVA</sequence>
<dbReference type="Pfam" id="PF02517">
    <property type="entry name" value="Rce1-like"/>
    <property type="match status" value="1"/>
</dbReference>
<proteinExistence type="predicted"/>
<organism evidence="3 4">
    <name type="scientific">Phnomibacter ginsenosidimutans</name>
    <dbReference type="NCBI Taxonomy" id="2676868"/>
    <lineage>
        <taxon>Bacteria</taxon>
        <taxon>Pseudomonadati</taxon>
        <taxon>Bacteroidota</taxon>
        <taxon>Chitinophagia</taxon>
        <taxon>Chitinophagales</taxon>
        <taxon>Chitinophagaceae</taxon>
        <taxon>Phnomibacter</taxon>
    </lineage>
</organism>
<dbReference type="PANTHER" id="PTHR43592">
    <property type="entry name" value="CAAX AMINO TERMINAL PROTEASE"/>
    <property type="match status" value="1"/>
</dbReference>
<feature type="transmembrane region" description="Helical" evidence="1">
    <location>
        <begin position="61"/>
        <end position="84"/>
    </location>
</feature>
<dbReference type="InterPro" id="IPR003675">
    <property type="entry name" value="Rce1/LyrA-like_dom"/>
</dbReference>
<evidence type="ECO:0000313" key="4">
    <source>
        <dbReference type="Proteomes" id="UP000426027"/>
    </source>
</evidence>
<feature type="transmembrane region" description="Helical" evidence="1">
    <location>
        <begin position="104"/>
        <end position="124"/>
    </location>
</feature>
<dbReference type="Proteomes" id="UP000426027">
    <property type="component" value="Chromosome"/>
</dbReference>
<dbReference type="GO" id="GO:0006508">
    <property type="term" value="P:proteolysis"/>
    <property type="evidence" value="ECO:0007669"/>
    <property type="project" value="UniProtKB-KW"/>
</dbReference>
<gene>
    <name evidence="3" type="ORF">GLV81_00610</name>
</gene>
<dbReference type="AlphaFoldDB" id="A0A6I6GIT6"/>
<keyword evidence="3" id="KW-0482">Metalloprotease</keyword>
<keyword evidence="1" id="KW-1133">Transmembrane helix</keyword>
<evidence type="ECO:0000256" key="1">
    <source>
        <dbReference type="SAM" id="Phobius"/>
    </source>
</evidence>
<feature type="transmembrane region" description="Helical" evidence="1">
    <location>
        <begin position="236"/>
        <end position="256"/>
    </location>
</feature>
<dbReference type="KEGG" id="fls:GLV81_00610"/>
<feature type="transmembrane region" description="Helical" evidence="1">
    <location>
        <begin position="157"/>
        <end position="175"/>
    </location>
</feature>
<evidence type="ECO:0000313" key="3">
    <source>
        <dbReference type="EMBL" id="QGW26802.1"/>
    </source>
</evidence>
<reference evidence="3 4" key="1">
    <citation type="submission" date="2019-11" db="EMBL/GenBank/DDBJ databases">
        <authorList>
            <person name="Im W.T."/>
        </authorList>
    </citation>
    <scope>NUCLEOTIDE SEQUENCE [LARGE SCALE GENOMIC DNA]</scope>
    <source>
        <strain evidence="3 4">SB-02</strain>
    </source>
</reference>
<evidence type="ECO:0000259" key="2">
    <source>
        <dbReference type="Pfam" id="PF02517"/>
    </source>
</evidence>